<proteinExistence type="predicted"/>
<dbReference type="EMBL" id="LAZR01037807">
    <property type="protein sequence ID" value="KKL21241.1"/>
    <property type="molecule type" value="Genomic_DNA"/>
</dbReference>
<organism evidence="1">
    <name type="scientific">marine sediment metagenome</name>
    <dbReference type="NCBI Taxonomy" id="412755"/>
    <lineage>
        <taxon>unclassified sequences</taxon>
        <taxon>metagenomes</taxon>
        <taxon>ecological metagenomes</taxon>
    </lineage>
</organism>
<gene>
    <name evidence="1" type="ORF">LCGC14_2447450</name>
</gene>
<reference evidence="1" key="1">
    <citation type="journal article" date="2015" name="Nature">
        <title>Complex archaea that bridge the gap between prokaryotes and eukaryotes.</title>
        <authorList>
            <person name="Spang A."/>
            <person name="Saw J.H."/>
            <person name="Jorgensen S.L."/>
            <person name="Zaremba-Niedzwiedzka K."/>
            <person name="Martijn J."/>
            <person name="Lind A.E."/>
            <person name="van Eijk R."/>
            <person name="Schleper C."/>
            <person name="Guy L."/>
            <person name="Ettema T.J."/>
        </authorList>
    </citation>
    <scope>NUCLEOTIDE SEQUENCE</scope>
</reference>
<accession>A0A0F9DUA6</accession>
<dbReference type="AlphaFoldDB" id="A0A0F9DUA6"/>
<name>A0A0F9DUA6_9ZZZZ</name>
<sequence>MSVQVDKAEWLSFEDVRRELNRPDLSDEQLLQMSKDLGIKIKNFQEISPGFVTEEAS</sequence>
<comment type="caution">
    <text evidence="1">The sequence shown here is derived from an EMBL/GenBank/DDBJ whole genome shotgun (WGS) entry which is preliminary data.</text>
</comment>
<protein>
    <submittedName>
        <fullName evidence="1">Uncharacterized protein</fullName>
    </submittedName>
</protein>
<evidence type="ECO:0000313" key="1">
    <source>
        <dbReference type="EMBL" id="KKL21241.1"/>
    </source>
</evidence>